<feature type="region of interest" description="Disordered" evidence="1">
    <location>
        <begin position="1"/>
        <end position="82"/>
    </location>
</feature>
<dbReference type="AlphaFoldDB" id="A0A0A9Y7Q7"/>
<reference evidence="2" key="2">
    <citation type="submission" date="2014-07" db="EMBL/GenBank/DDBJ databases">
        <authorList>
            <person name="Hull J."/>
        </authorList>
    </citation>
    <scope>NUCLEOTIDE SEQUENCE</scope>
</reference>
<evidence type="ECO:0000313" key="2">
    <source>
        <dbReference type="EMBL" id="JAG28219.1"/>
    </source>
</evidence>
<protein>
    <submittedName>
        <fullName evidence="2">Uncharacterized protein</fullName>
    </submittedName>
</protein>
<evidence type="ECO:0000256" key="1">
    <source>
        <dbReference type="SAM" id="MobiDB-lite"/>
    </source>
</evidence>
<proteinExistence type="predicted"/>
<name>A0A0A9Y7Q7_LYGHE</name>
<dbReference type="EMBL" id="GBHO01015385">
    <property type="protein sequence ID" value="JAG28219.1"/>
    <property type="molecule type" value="Transcribed_RNA"/>
</dbReference>
<sequence length="215" mass="23979">MSSPKPAKQDTKGGKGESKNAKIAPEKSNAEEQKSSDAKNKKNVEATKKDTVVSTLDDKAESQKTGKDKKQPDDLSTKNEEKCQEKKVEKRDILKLLEECDRSGELKKRKGTEEKCCTWHKYVFYALPLAAYLPWLLRMTKCPPKCCPPRYCCPSTCQPFCPPSKLACGPKTTGCPRLCSPEPDPCGETKELRNNPEMKLDHSAGTVVERVVQSK</sequence>
<organism evidence="2">
    <name type="scientific">Lygus hesperus</name>
    <name type="common">Western plant bug</name>
    <dbReference type="NCBI Taxonomy" id="30085"/>
    <lineage>
        <taxon>Eukaryota</taxon>
        <taxon>Metazoa</taxon>
        <taxon>Ecdysozoa</taxon>
        <taxon>Arthropoda</taxon>
        <taxon>Hexapoda</taxon>
        <taxon>Insecta</taxon>
        <taxon>Pterygota</taxon>
        <taxon>Neoptera</taxon>
        <taxon>Paraneoptera</taxon>
        <taxon>Hemiptera</taxon>
        <taxon>Heteroptera</taxon>
        <taxon>Panheteroptera</taxon>
        <taxon>Cimicomorpha</taxon>
        <taxon>Miridae</taxon>
        <taxon>Mirini</taxon>
        <taxon>Lygus</taxon>
    </lineage>
</organism>
<gene>
    <name evidence="2" type="ORF">CM83_89207</name>
</gene>
<accession>A0A0A9Y7Q7</accession>
<reference evidence="2" key="1">
    <citation type="journal article" date="2014" name="PLoS ONE">
        <title>Transcriptome-Based Identification of ABC Transporters in the Western Tarnished Plant Bug Lygus hesperus.</title>
        <authorList>
            <person name="Hull J.J."/>
            <person name="Chaney K."/>
            <person name="Geib S.M."/>
            <person name="Fabrick J.A."/>
            <person name="Brent C.S."/>
            <person name="Walsh D."/>
            <person name="Lavine L.C."/>
        </authorList>
    </citation>
    <scope>NUCLEOTIDE SEQUENCE</scope>
</reference>
<feature type="compositionally biased region" description="Basic and acidic residues" evidence="1">
    <location>
        <begin position="7"/>
        <end position="82"/>
    </location>
</feature>